<gene>
    <name evidence="7" type="ORF">H2509_15290</name>
</gene>
<evidence type="ECO:0000256" key="1">
    <source>
        <dbReference type="ARBA" id="ARBA00008172"/>
    </source>
</evidence>
<dbReference type="PANTHER" id="PTHR38039:SF1">
    <property type="entry name" value="TOXIN YOEB"/>
    <property type="match status" value="1"/>
</dbReference>
<dbReference type="GO" id="GO:0004519">
    <property type="term" value="F:endonuclease activity"/>
    <property type="evidence" value="ECO:0007669"/>
    <property type="project" value="UniProtKB-KW"/>
</dbReference>
<organism evidence="7 8">
    <name type="scientific">Stappia albiluteola</name>
    <dbReference type="NCBI Taxonomy" id="2758565"/>
    <lineage>
        <taxon>Bacteria</taxon>
        <taxon>Pseudomonadati</taxon>
        <taxon>Pseudomonadota</taxon>
        <taxon>Alphaproteobacteria</taxon>
        <taxon>Hyphomicrobiales</taxon>
        <taxon>Stappiaceae</taxon>
        <taxon>Stappia</taxon>
    </lineage>
</organism>
<accession>A0A839AFJ8</accession>
<evidence type="ECO:0000256" key="6">
    <source>
        <dbReference type="ARBA" id="ARBA00030388"/>
    </source>
</evidence>
<keyword evidence="2" id="KW-1277">Toxin-antitoxin system</keyword>
<keyword evidence="4" id="KW-0255">Endonuclease</keyword>
<keyword evidence="5" id="KW-0378">Hydrolase</keyword>
<dbReference type="PANTHER" id="PTHR38039">
    <property type="entry name" value="TOXIN YOEB"/>
    <property type="match status" value="1"/>
</dbReference>
<dbReference type="GO" id="GO:0006401">
    <property type="term" value="P:RNA catabolic process"/>
    <property type="evidence" value="ECO:0007669"/>
    <property type="project" value="InterPro"/>
</dbReference>
<dbReference type="RefSeq" id="WP_182166829.1">
    <property type="nucleotide sequence ID" value="NZ_JACFXV010000063.1"/>
</dbReference>
<dbReference type="AlphaFoldDB" id="A0A839AFJ8"/>
<dbReference type="SUPFAM" id="SSF143011">
    <property type="entry name" value="RelE-like"/>
    <property type="match status" value="1"/>
</dbReference>
<keyword evidence="3" id="KW-0540">Nuclease</keyword>
<proteinExistence type="inferred from homology"/>
<dbReference type="NCBIfam" id="TIGR02116">
    <property type="entry name" value="toxin_Txe_YoeB"/>
    <property type="match status" value="1"/>
</dbReference>
<evidence type="ECO:0000313" key="8">
    <source>
        <dbReference type="Proteomes" id="UP000541109"/>
    </source>
</evidence>
<evidence type="ECO:0000256" key="4">
    <source>
        <dbReference type="ARBA" id="ARBA00022759"/>
    </source>
</evidence>
<dbReference type="InterPro" id="IPR009614">
    <property type="entry name" value="YoeB_toxin"/>
</dbReference>
<sequence length="89" mass="10437">MKLVFSDQAWEDYLWWQLPGNEKGLERVNELIKGAKRMPFKGIGKPEPLKGDLTGWWSRRISGDHRFVYRVSGKGDAQSLEIAQLRYHY</sequence>
<name>A0A839AFJ8_9HYPH</name>
<dbReference type="GO" id="GO:0016787">
    <property type="term" value="F:hydrolase activity"/>
    <property type="evidence" value="ECO:0007669"/>
    <property type="project" value="UniProtKB-KW"/>
</dbReference>
<dbReference type="InterPro" id="IPR035093">
    <property type="entry name" value="RelE/ParE_toxin_dom_sf"/>
</dbReference>
<evidence type="ECO:0000256" key="2">
    <source>
        <dbReference type="ARBA" id="ARBA00022649"/>
    </source>
</evidence>
<evidence type="ECO:0000256" key="5">
    <source>
        <dbReference type="ARBA" id="ARBA00022801"/>
    </source>
</evidence>
<dbReference type="Proteomes" id="UP000541109">
    <property type="component" value="Unassembled WGS sequence"/>
</dbReference>
<dbReference type="EMBL" id="JACFXV010000063">
    <property type="protein sequence ID" value="MBA5778493.1"/>
    <property type="molecule type" value="Genomic_DNA"/>
</dbReference>
<dbReference type="Pfam" id="PF06769">
    <property type="entry name" value="YoeB_toxin"/>
    <property type="match status" value="1"/>
</dbReference>
<dbReference type="Gene3D" id="3.30.2310.20">
    <property type="entry name" value="RelE-like"/>
    <property type="match status" value="1"/>
</dbReference>
<comment type="similarity">
    <text evidence="1">Belongs to the YoeB family.</text>
</comment>
<comment type="caution">
    <text evidence="7">The sequence shown here is derived from an EMBL/GenBank/DDBJ whole genome shotgun (WGS) entry which is preliminary data.</text>
</comment>
<keyword evidence="8" id="KW-1185">Reference proteome</keyword>
<evidence type="ECO:0000313" key="7">
    <source>
        <dbReference type="EMBL" id="MBA5778493.1"/>
    </source>
</evidence>
<evidence type="ECO:0000256" key="3">
    <source>
        <dbReference type="ARBA" id="ARBA00022722"/>
    </source>
</evidence>
<protein>
    <recommendedName>
        <fullName evidence="6">Putative mRNA interferase YoeB</fullName>
    </recommendedName>
</protein>
<reference evidence="7 8" key="1">
    <citation type="submission" date="2020-07" db="EMBL/GenBank/DDBJ databases">
        <title>Stappia sp., F7233, whole genome shotgun sequencing project.</title>
        <authorList>
            <person name="Jiang S."/>
            <person name="Liu Z.W."/>
            <person name="Du Z.J."/>
        </authorList>
    </citation>
    <scope>NUCLEOTIDE SEQUENCE [LARGE SCALE GENOMIC DNA]</scope>
    <source>
        <strain evidence="7 8">F7233</strain>
    </source>
</reference>